<comment type="subcellular location">
    <subcellularLocation>
        <location evidence="1 6">Membrane</location>
        <topology evidence="1 6">Multi-pass membrane protein</topology>
    </subcellularLocation>
</comment>
<evidence type="ECO:0000256" key="4">
    <source>
        <dbReference type="ARBA" id="ARBA00022989"/>
    </source>
</evidence>
<evidence type="ECO:0000256" key="2">
    <source>
        <dbReference type="ARBA" id="ARBA00008573"/>
    </source>
</evidence>
<evidence type="ECO:0000313" key="8">
    <source>
        <dbReference type="EMBL" id="TNV80051.1"/>
    </source>
</evidence>
<feature type="transmembrane region" description="Helical" evidence="7">
    <location>
        <begin position="42"/>
        <end position="63"/>
    </location>
</feature>
<keyword evidence="4 7" id="KW-1133">Transmembrane helix</keyword>
<comment type="caution">
    <text evidence="8">The sequence shown here is derived from an EMBL/GenBank/DDBJ whole genome shotgun (WGS) entry which is preliminary data.</text>
</comment>
<organism evidence="8 9">
    <name type="scientific">Halteria grandinella</name>
    <dbReference type="NCBI Taxonomy" id="5974"/>
    <lineage>
        <taxon>Eukaryota</taxon>
        <taxon>Sar</taxon>
        <taxon>Alveolata</taxon>
        <taxon>Ciliophora</taxon>
        <taxon>Intramacronucleata</taxon>
        <taxon>Spirotrichea</taxon>
        <taxon>Stichotrichia</taxon>
        <taxon>Sporadotrichida</taxon>
        <taxon>Halteriidae</taxon>
        <taxon>Halteria</taxon>
    </lineage>
</organism>
<evidence type="ECO:0000256" key="6">
    <source>
        <dbReference type="RuleBase" id="RU362006"/>
    </source>
</evidence>
<evidence type="ECO:0000313" key="9">
    <source>
        <dbReference type="Proteomes" id="UP000785679"/>
    </source>
</evidence>
<accession>A0A8J8NTX3</accession>
<protein>
    <recommendedName>
        <fullName evidence="10">HVA22-like protein</fullName>
    </recommendedName>
</protein>
<keyword evidence="9" id="KW-1185">Reference proteome</keyword>
<dbReference type="Proteomes" id="UP000785679">
    <property type="component" value="Unassembled WGS sequence"/>
</dbReference>
<sequence length="190" mass="21517">MDTDFYHFVLDLILIAASVGYPVFQSFALLEIKRFDKSLVQWLAYWIIYSVLFKLESILLYYASDILNESLIYKLIKLLSILWLIHPDTLGALYLYTKTLDTIYEKHKDAALINLSTCVNKLSGLCNMLIDKIQPQAVEASKQIQKGAVEANGGGPVVIMNGQQLKKQMMQRVNVPAGYSTYIVGEESKQ</sequence>
<proteinExistence type="inferred from homology"/>
<dbReference type="GO" id="GO:0016020">
    <property type="term" value="C:membrane"/>
    <property type="evidence" value="ECO:0007669"/>
    <property type="project" value="UniProtKB-SubCell"/>
</dbReference>
<name>A0A8J8NTX3_HALGN</name>
<evidence type="ECO:0000256" key="1">
    <source>
        <dbReference type="ARBA" id="ARBA00004141"/>
    </source>
</evidence>
<evidence type="ECO:0000256" key="3">
    <source>
        <dbReference type="ARBA" id="ARBA00022692"/>
    </source>
</evidence>
<evidence type="ECO:0000256" key="5">
    <source>
        <dbReference type="ARBA" id="ARBA00023136"/>
    </source>
</evidence>
<evidence type="ECO:0008006" key="10">
    <source>
        <dbReference type="Google" id="ProtNLM"/>
    </source>
</evidence>
<gene>
    <name evidence="8" type="ORF">FGO68_gene9868</name>
</gene>
<dbReference type="InterPro" id="IPR004345">
    <property type="entry name" value="TB2_DP1_HVA22"/>
</dbReference>
<dbReference type="Pfam" id="PF03134">
    <property type="entry name" value="TB2_DP1_HVA22"/>
    <property type="match status" value="1"/>
</dbReference>
<dbReference type="EMBL" id="RRYP01008053">
    <property type="protein sequence ID" value="TNV80051.1"/>
    <property type="molecule type" value="Genomic_DNA"/>
</dbReference>
<keyword evidence="3 7" id="KW-0812">Transmembrane</keyword>
<dbReference type="PANTHER" id="PTHR12300">
    <property type="entry name" value="HVA22-LIKE PROTEINS"/>
    <property type="match status" value="1"/>
</dbReference>
<reference evidence="8" key="1">
    <citation type="submission" date="2019-06" db="EMBL/GenBank/DDBJ databases">
        <authorList>
            <person name="Zheng W."/>
        </authorList>
    </citation>
    <scope>NUCLEOTIDE SEQUENCE</scope>
    <source>
        <strain evidence="8">QDHG01</strain>
    </source>
</reference>
<dbReference type="OrthoDB" id="10009287at2759"/>
<dbReference type="PANTHER" id="PTHR12300:SF161">
    <property type="entry name" value="RECEPTOR EXPRESSION-ENHANCING PROTEIN"/>
    <property type="match status" value="1"/>
</dbReference>
<feature type="transmembrane region" description="Helical" evidence="7">
    <location>
        <begin position="6"/>
        <end position="30"/>
    </location>
</feature>
<dbReference type="AlphaFoldDB" id="A0A8J8NTX3"/>
<comment type="similarity">
    <text evidence="2 6">Belongs to the DP1 family.</text>
</comment>
<keyword evidence="5 7" id="KW-0472">Membrane</keyword>
<evidence type="ECO:0000256" key="7">
    <source>
        <dbReference type="SAM" id="Phobius"/>
    </source>
</evidence>